<accession>A0A9P5HX17</accession>
<keyword evidence="2" id="KW-1185">Reference proteome</keyword>
<comment type="caution">
    <text evidence="1">The sequence shown here is derived from an EMBL/GenBank/DDBJ whole genome shotgun (WGS) entry which is preliminary data.</text>
</comment>
<dbReference type="AlphaFoldDB" id="A0A9P5HX17"/>
<evidence type="ECO:0000313" key="1">
    <source>
        <dbReference type="EMBL" id="KAF7925421.1"/>
    </source>
</evidence>
<dbReference type="GeneID" id="62154090"/>
<proteinExistence type="predicted"/>
<name>A0A9P5HX17_9HELO</name>
<dbReference type="Proteomes" id="UP000710849">
    <property type="component" value="Unassembled WGS sequence"/>
</dbReference>
<gene>
    <name evidence="1" type="ORF">EAE97_010502</name>
</gene>
<reference evidence="1 2" key="1">
    <citation type="journal article" date="2020" name="Genome Biol. Evol.">
        <title>Comparative genomics of Sclerotiniaceae.</title>
        <authorList>
            <person name="Valero Jimenez C.A."/>
            <person name="Steentjes M."/>
            <person name="Scholten O.E."/>
            <person name="Van Kan J.A.L."/>
        </authorList>
    </citation>
    <scope>NUCLEOTIDE SEQUENCE [LARGE SCALE GENOMIC DNA]</scope>
    <source>
        <strain evidence="1 2">MUCL 94</strain>
    </source>
</reference>
<dbReference type="EMBL" id="RCSW01000028">
    <property type="protein sequence ID" value="KAF7925421.1"/>
    <property type="molecule type" value="Genomic_DNA"/>
</dbReference>
<evidence type="ECO:0000313" key="2">
    <source>
        <dbReference type="Proteomes" id="UP000710849"/>
    </source>
</evidence>
<dbReference type="RefSeq" id="XP_038728135.1">
    <property type="nucleotide sequence ID" value="XM_038881017.1"/>
</dbReference>
<organism evidence="1 2">
    <name type="scientific">Botrytis byssoidea</name>
    <dbReference type="NCBI Taxonomy" id="139641"/>
    <lineage>
        <taxon>Eukaryota</taxon>
        <taxon>Fungi</taxon>
        <taxon>Dikarya</taxon>
        <taxon>Ascomycota</taxon>
        <taxon>Pezizomycotina</taxon>
        <taxon>Leotiomycetes</taxon>
        <taxon>Helotiales</taxon>
        <taxon>Sclerotiniaceae</taxon>
        <taxon>Botrytis</taxon>
    </lineage>
</organism>
<protein>
    <submittedName>
        <fullName evidence="1">Uncharacterized protein</fullName>
    </submittedName>
</protein>
<sequence>MALGGVWGKQLEIDPLDAFYAWSFDIKKKLLMTATDNLGDRIRKCLKSILFPCYDLPPEIKYDENVATCMKSMQRHHKLAYLLLLANHRHPFLYIVPLSRTPRKFITESPYGQQRLLATSLRWRLLDTDNCTDTTTTSPTFQFHLFSHIYEFHCSFRIALPIPITAVRYSVPLLFAPSNLMKSE</sequence>